<dbReference type="SUPFAM" id="SSF53850">
    <property type="entry name" value="Periplasmic binding protein-like II"/>
    <property type="match status" value="1"/>
</dbReference>
<dbReference type="InterPro" id="IPR036390">
    <property type="entry name" value="WH_DNA-bd_sf"/>
</dbReference>
<proteinExistence type="inferred from homology"/>
<keyword evidence="2" id="KW-0805">Transcription regulation</keyword>
<feature type="domain" description="HTH lysR-type" evidence="5">
    <location>
        <begin position="8"/>
        <end position="65"/>
    </location>
</feature>
<dbReference type="Proteomes" id="UP000617355">
    <property type="component" value="Unassembled WGS sequence"/>
</dbReference>
<dbReference type="Gene3D" id="1.10.10.10">
    <property type="entry name" value="Winged helix-like DNA-binding domain superfamily/Winged helix DNA-binding domain"/>
    <property type="match status" value="1"/>
</dbReference>
<evidence type="ECO:0000313" key="6">
    <source>
        <dbReference type="EMBL" id="GGD34533.1"/>
    </source>
</evidence>
<evidence type="ECO:0000256" key="3">
    <source>
        <dbReference type="ARBA" id="ARBA00023125"/>
    </source>
</evidence>
<evidence type="ECO:0000259" key="5">
    <source>
        <dbReference type="PROSITE" id="PS50931"/>
    </source>
</evidence>
<dbReference type="SUPFAM" id="SSF46785">
    <property type="entry name" value="Winged helix' DNA-binding domain"/>
    <property type="match status" value="1"/>
</dbReference>
<dbReference type="PROSITE" id="PS50931">
    <property type="entry name" value="HTH_LYSR"/>
    <property type="match status" value="1"/>
</dbReference>
<evidence type="ECO:0000256" key="4">
    <source>
        <dbReference type="ARBA" id="ARBA00023163"/>
    </source>
</evidence>
<keyword evidence="3" id="KW-0238">DNA-binding</keyword>
<dbReference type="Pfam" id="PF00126">
    <property type="entry name" value="HTH_1"/>
    <property type="match status" value="1"/>
</dbReference>
<dbReference type="EMBL" id="BMGI01000002">
    <property type="protein sequence ID" value="GGD34533.1"/>
    <property type="molecule type" value="Genomic_DNA"/>
</dbReference>
<reference evidence="7" key="1">
    <citation type="journal article" date="2019" name="Int. J. Syst. Evol. Microbiol.">
        <title>The Global Catalogue of Microorganisms (GCM) 10K type strain sequencing project: providing services to taxonomists for standard genome sequencing and annotation.</title>
        <authorList>
            <consortium name="The Broad Institute Genomics Platform"/>
            <consortium name="The Broad Institute Genome Sequencing Center for Infectious Disease"/>
            <person name="Wu L."/>
            <person name="Ma J."/>
        </authorList>
    </citation>
    <scope>NUCLEOTIDE SEQUENCE [LARGE SCALE GENOMIC DNA]</scope>
    <source>
        <strain evidence="7">CGMCC 1.12922</strain>
    </source>
</reference>
<comment type="similarity">
    <text evidence="1">Belongs to the LysR transcriptional regulatory family.</text>
</comment>
<keyword evidence="7" id="KW-1185">Reference proteome</keyword>
<evidence type="ECO:0000256" key="2">
    <source>
        <dbReference type="ARBA" id="ARBA00023015"/>
    </source>
</evidence>
<dbReference type="Pfam" id="PF03466">
    <property type="entry name" value="LysR_substrate"/>
    <property type="match status" value="1"/>
</dbReference>
<dbReference type="InterPro" id="IPR036388">
    <property type="entry name" value="WH-like_DNA-bd_sf"/>
</dbReference>
<comment type="caution">
    <text evidence="6">The sequence shown here is derived from an EMBL/GenBank/DDBJ whole genome shotgun (WGS) entry which is preliminary data.</text>
</comment>
<organism evidence="6 7">
    <name type="scientific">Sinisalibacter lacisalsi</name>
    <dbReference type="NCBI Taxonomy" id="1526570"/>
    <lineage>
        <taxon>Bacteria</taxon>
        <taxon>Pseudomonadati</taxon>
        <taxon>Pseudomonadota</taxon>
        <taxon>Alphaproteobacteria</taxon>
        <taxon>Rhodobacterales</taxon>
        <taxon>Roseobacteraceae</taxon>
        <taxon>Sinisalibacter</taxon>
    </lineage>
</organism>
<dbReference type="InterPro" id="IPR005119">
    <property type="entry name" value="LysR_subst-bd"/>
</dbReference>
<accession>A0ABQ1QPV9</accession>
<name>A0ABQ1QPV9_9RHOB</name>
<keyword evidence="4" id="KW-0804">Transcription</keyword>
<gene>
    <name evidence="6" type="ORF">GCM10011358_18240</name>
</gene>
<evidence type="ECO:0000256" key="1">
    <source>
        <dbReference type="ARBA" id="ARBA00009437"/>
    </source>
</evidence>
<sequence>MQRQAMDPDWDDLRVFLAVARGESLSAAGRVLKRDPATVGRRIARLEEAMGAALFQRAPSGYGLTVAGERLLAHAEAVEQAVAQGVEALSGAADRLTGQVRIGAPDGCANFLLPRVCAGIRARHPGLDMQIVALPRVVNLSRREADFAITVSPPAAGRLTVQKITDYHLHLVAHRDYLATARPIERLEDVAAHPVIGYIPDMIFDAELDYLAEIGAEGVALASNAVSVQLGFLREAAGLGIAHDFSLPFVPGLQKVLAGTFSLTRSYYLVRHAADARNGRLHRVGDMIAQGLRAEVARLEAMA</sequence>
<dbReference type="Gene3D" id="3.40.190.290">
    <property type="match status" value="1"/>
</dbReference>
<dbReference type="CDD" id="cd05466">
    <property type="entry name" value="PBP2_LTTR_substrate"/>
    <property type="match status" value="1"/>
</dbReference>
<dbReference type="PANTHER" id="PTHR30537:SF3">
    <property type="entry name" value="TRANSCRIPTIONAL REGULATORY PROTEIN"/>
    <property type="match status" value="1"/>
</dbReference>
<protein>
    <submittedName>
        <fullName evidence="6">LysR family transcriptional regulator</fullName>
    </submittedName>
</protein>
<dbReference type="InterPro" id="IPR058163">
    <property type="entry name" value="LysR-type_TF_proteobact-type"/>
</dbReference>
<evidence type="ECO:0000313" key="7">
    <source>
        <dbReference type="Proteomes" id="UP000617355"/>
    </source>
</evidence>
<dbReference type="InterPro" id="IPR000847">
    <property type="entry name" value="LysR_HTH_N"/>
</dbReference>
<dbReference type="PANTHER" id="PTHR30537">
    <property type="entry name" value="HTH-TYPE TRANSCRIPTIONAL REGULATOR"/>
    <property type="match status" value="1"/>
</dbReference>